<dbReference type="InterPro" id="IPR050469">
    <property type="entry name" value="Diguanylate_Cyclase"/>
</dbReference>
<dbReference type="InterPro" id="IPR043128">
    <property type="entry name" value="Rev_trsase/Diguanyl_cyclase"/>
</dbReference>
<dbReference type="InterPro" id="IPR000160">
    <property type="entry name" value="GGDEF_dom"/>
</dbReference>
<feature type="domain" description="GGDEF" evidence="4">
    <location>
        <begin position="184"/>
        <end position="338"/>
    </location>
</feature>
<dbReference type="Proteomes" id="UP000433050">
    <property type="component" value="Unassembled WGS sequence"/>
</dbReference>
<dbReference type="Gene3D" id="3.30.70.270">
    <property type="match status" value="1"/>
</dbReference>
<feature type="transmembrane region" description="Helical" evidence="3">
    <location>
        <begin position="163"/>
        <end position="183"/>
    </location>
</feature>
<evidence type="ECO:0000256" key="1">
    <source>
        <dbReference type="ARBA" id="ARBA00012528"/>
    </source>
</evidence>
<dbReference type="GO" id="GO:1902201">
    <property type="term" value="P:negative regulation of bacterial-type flagellum-dependent cell motility"/>
    <property type="evidence" value="ECO:0007669"/>
    <property type="project" value="TreeGrafter"/>
</dbReference>
<dbReference type="Pfam" id="PF00990">
    <property type="entry name" value="GGDEF"/>
    <property type="match status" value="1"/>
</dbReference>
<comment type="catalytic activity">
    <reaction evidence="2">
        <text>2 GTP = 3',3'-c-di-GMP + 2 diphosphate</text>
        <dbReference type="Rhea" id="RHEA:24898"/>
        <dbReference type="ChEBI" id="CHEBI:33019"/>
        <dbReference type="ChEBI" id="CHEBI:37565"/>
        <dbReference type="ChEBI" id="CHEBI:58805"/>
        <dbReference type="EC" id="2.7.7.65"/>
    </reaction>
</comment>
<keyword evidence="6" id="KW-1185">Reference proteome</keyword>
<dbReference type="GO" id="GO:0043709">
    <property type="term" value="P:cell adhesion involved in single-species biofilm formation"/>
    <property type="evidence" value="ECO:0007669"/>
    <property type="project" value="TreeGrafter"/>
</dbReference>
<feature type="transmembrane region" description="Helical" evidence="3">
    <location>
        <begin position="134"/>
        <end position="151"/>
    </location>
</feature>
<dbReference type="AlphaFoldDB" id="A0A5S9P020"/>
<dbReference type="NCBIfam" id="TIGR00254">
    <property type="entry name" value="GGDEF"/>
    <property type="match status" value="1"/>
</dbReference>
<evidence type="ECO:0000313" key="6">
    <source>
        <dbReference type="Proteomes" id="UP000433050"/>
    </source>
</evidence>
<dbReference type="SMART" id="SM00267">
    <property type="entry name" value="GGDEF"/>
    <property type="match status" value="1"/>
</dbReference>
<dbReference type="GO" id="GO:0005886">
    <property type="term" value="C:plasma membrane"/>
    <property type="evidence" value="ECO:0007669"/>
    <property type="project" value="TreeGrafter"/>
</dbReference>
<name>A0A5S9P020_9HYPH</name>
<evidence type="ECO:0000256" key="2">
    <source>
        <dbReference type="ARBA" id="ARBA00034247"/>
    </source>
</evidence>
<gene>
    <name evidence="5" type="ORF">STARVERO_02018</name>
</gene>
<evidence type="ECO:0000259" key="4">
    <source>
        <dbReference type="SMART" id="SM00267"/>
    </source>
</evidence>
<dbReference type="GO" id="GO:0052621">
    <property type="term" value="F:diguanylate cyclase activity"/>
    <property type="evidence" value="ECO:0007669"/>
    <property type="project" value="UniProtKB-EC"/>
</dbReference>
<evidence type="ECO:0000256" key="3">
    <source>
        <dbReference type="SAM" id="Phobius"/>
    </source>
</evidence>
<dbReference type="RefSeq" id="WP_159598759.1">
    <property type="nucleotide sequence ID" value="NZ_CACSAS010000001.1"/>
</dbReference>
<dbReference type="InterPro" id="IPR029787">
    <property type="entry name" value="Nucleotide_cyclase"/>
</dbReference>
<accession>A0A5S9P020</accession>
<dbReference type="PANTHER" id="PTHR45138:SF9">
    <property type="entry name" value="DIGUANYLATE CYCLASE DGCM-RELATED"/>
    <property type="match status" value="1"/>
</dbReference>
<reference evidence="5 6" key="1">
    <citation type="submission" date="2019-12" db="EMBL/GenBank/DDBJ databases">
        <authorList>
            <person name="Reyes-Prieto M."/>
        </authorList>
    </citation>
    <scope>NUCLEOTIDE SEQUENCE [LARGE SCALE GENOMIC DNA]</scope>
    <source>
        <strain evidence="5">HF14-78462</strain>
    </source>
</reference>
<dbReference type="SUPFAM" id="SSF55073">
    <property type="entry name" value="Nucleotide cyclase"/>
    <property type="match status" value="1"/>
</dbReference>
<keyword evidence="3" id="KW-0812">Transmembrane</keyword>
<feature type="transmembrane region" description="Helical" evidence="3">
    <location>
        <begin position="52"/>
        <end position="70"/>
    </location>
</feature>
<keyword evidence="3" id="KW-0472">Membrane</keyword>
<keyword evidence="3" id="KW-1133">Transmembrane helix</keyword>
<dbReference type="EC" id="2.7.7.65" evidence="1"/>
<sequence>MTGGCGALCPCFSSSEFWLPPPLPRWWRRVRRRFISTRICCPAPPSGSPPELANGIIVLPAVLTAPALSAKAIHLRRPKDWFAFLMRAAPAVMMMVSIAIGFLVGGPGVLAFPVPALLWCALTYPLFPTVMLTMLVSIWHLIAVSLGLFTHDVAGLDAPTMSGRLAIMLLALGPLIVASINAARQDLLKRLEILAIFDTLTGALTRTAFLQRGRALLAGARSPCVGLMLDNNHFKAINDTYGHAAGDKVLAPFYGGAADAARARSLRAGRRRRVRSGASETSIDDARHVAERLREEIEQMHIDYDYVPFDSDGQHRHRARAQTFRRSPRQAAVRCRSGALPSQSRRVEQGRQRCIDGIMPSLVLRGSPRWRNGCSRPTWRRRITLLRSAPVPAAEAFARAAAVWDRRASSHACRGPAAGARQGRISSG</sequence>
<dbReference type="EMBL" id="CACSAS010000001">
    <property type="protein sequence ID" value="CAA0096432.1"/>
    <property type="molecule type" value="Genomic_DNA"/>
</dbReference>
<proteinExistence type="predicted"/>
<evidence type="ECO:0000313" key="5">
    <source>
        <dbReference type="EMBL" id="CAA0096432.1"/>
    </source>
</evidence>
<dbReference type="PANTHER" id="PTHR45138">
    <property type="entry name" value="REGULATORY COMPONENTS OF SENSORY TRANSDUCTION SYSTEM"/>
    <property type="match status" value="1"/>
</dbReference>
<protein>
    <recommendedName>
        <fullName evidence="1">diguanylate cyclase</fullName>
        <ecNumber evidence="1">2.7.7.65</ecNumber>
    </recommendedName>
</protein>
<organism evidence="5 6">
    <name type="scientific">Starkeya nomas</name>
    <dbReference type="NCBI Taxonomy" id="2666134"/>
    <lineage>
        <taxon>Bacteria</taxon>
        <taxon>Pseudomonadati</taxon>
        <taxon>Pseudomonadota</taxon>
        <taxon>Alphaproteobacteria</taxon>
        <taxon>Hyphomicrobiales</taxon>
        <taxon>Xanthobacteraceae</taxon>
        <taxon>Starkeya</taxon>
    </lineage>
</organism>